<keyword evidence="3" id="KW-1185">Reference proteome</keyword>
<dbReference type="AlphaFoldDB" id="A0AA86Q987"/>
<proteinExistence type="predicted"/>
<gene>
    <name evidence="2" type="ORF">HINF_LOCUS29383</name>
    <name evidence="1" type="ORF">HINF_LOCUS42276</name>
</gene>
<dbReference type="EMBL" id="CAXDID020000094">
    <property type="protein sequence ID" value="CAL6023948.1"/>
    <property type="molecule type" value="Genomic_DNA"/>
</dbReference>
<dbReference type="Proteomes" id="UP001642409">
    <property type="component" value="Unassembled WGS sequence"/>
</dbReference>
<protein>
    <submittedName>
        <fullName evidence="2">Hypothetical_protein</fullName>
    </submittedName>
</protein>
<evidence type="ECO:0000313" key="1">
    <source>
        <dbReference type="EMBL" id="CAI9954631.1"/>
    </source>
</evidence>
<name>A0AA86Q987_9EUKA</name>
<dbReference type="EMBL" id="CATOUU010000849">
    <property type="protein sequence ID" value="CAI9954631.1"/>
    <property type="molecule type" value="Genomic_DNA"/>
</dbReference>
<sequence length="105" mass="12339">MLPSLPVMKCVNSKSINFLLTNSLSFNNTQFVEFSLHNNTDDFIELQNIRQIKLIQSIKTHIEEAKHLNSRLLKIQKNFVVVGNNMNLLCCNQRKLYQQWFKVTK</sequence>
<evidence type="ECO:0000313" key="2">
    <source>
        <dbReference type="EMBL" id="CAL6023948.1"/>
    </source>
</evidence>
<comment type="caution">
    <text evidence="1">The sequence shown here is derived from an EMBL/GenBank/DDBJ whole genome shotgun (WGS) entry which is preliminary data.</text>
</comment>
<evidence type="ECO:0000313" key="3">
    <source>
        <dbReference type="Proteomes" id="UP001642409"/>
    </source>
</evidence>
<reference evidence="2 3" key="2">
    <citation type="submission" date="2024-07" db="EMBL/GenBank/DDBJ databases">
        <authorList>
            <person name="Akdeniz Z."/>
        </authorList>
    </citation>
    <scope>NUCLEOTIDE SEQUENCE [LARGE SCALE GENOMIC DNA]</scope>
</reference>
<reference evidence="1" key="1">
    <citation type="submission" date="2023-06" db="EMBL/GenBank/DDBJ databases">
        <authorList>
            <person name="Kurt Z."/>
        </authorList>
    </citation>
    <scope>NUCLEOTIDE SEQUENCE</scope>
</reference>
<accession>A0AA86Q987</accession>
<organism evidence="1">
    <name type="scientific">Hexamita inflata</name>
    <dbReference type="NCBI Taxonomy" id="28002"/>
    <lineage>
        <taxon>Eukaryota</taxon>
        <taxon>Metamonada</taxon>
        <taxon>Diplomonadida</taxon>
        <taxon>Hexamitidae</taxon>
        <taxon>Hexamitinae</taxon>
        <taxon>Hexamita</taxon>
    </lineage>
</organism>